<organism evidence="3 5">
    <name type="scientific">Iodobacter fluviatilis</name>
    <dbReference type="NCBI Taxonomy" id="537"/>
    <lineage>
        <taxon>Bacteria</taxon>
        <taxon>Pseudomonadati</taxon>
        <taxon>Pseudomonadota</taxon>
        <taxon>Betaproteobacteria</taxon>
        <taxon>Neisseriales</taxon>
        <taxon>Chitinibacteraceae</taxon>
        <taxon>Iodobacter</taxon>
    </lineage>
</organism>
<keyword evidence="2" id="KW-0564">Palmitate</keyword>
<dbReference type="EMBL" id="UGHR01000001">
    <property type="protein sequence ID" value="STQ89409.1"/>
    <property type="molecule type" value="Genomic_DNA"/>
</dbReference>
<dbReference type="AlphaFoldDB" id="A0A377Q493"/>
<keyword evidence="2" id="KW-0472">Membrane</keyword>
<sequence length="487" mass="52293">MPKNSIIPTVCRLGFCMLPALHSLTIKQLHCLASLSLLTGCAVNIPKPTPQELAPAASAWNSPHQSSVSVQNSWASWQDASLNTLLAHTLASHPNIAQAKAKISEARAEAAAIGAHLWPNISATAGYSRGMNSLPNAESAKNLANAGLDARWELDLWGGIAAARQGVYANLSSNENAYEQAAASLAAELANTLTAYRACKGQEAISTQILESHILNAKLMHSKLDVGLASLVDAAKSDHEQAEARFQASDIATQCGVTLKALVAITGMQEDTLKTMLAPEAGMMPSRPALAVKSIPAEVLADRPDIKNAALLLETAAAEVAVKEVARYPSASLLGMICVGCQLSEGINLDSRNWSFGINFNIPVFNAGELSAKQDAAMARYQQAIYSYQQLARLAVREIEENMLRLDDSQRRTQVLQQQLSLARVQLKASHALYKVGSASQLQTAEIERYELAAQNRLLTLQREQSANWIALYKALGGKAPNIEKNL</sequence>
<name>A0A377Q493_9NEIS</name>
<evidence type="ECO:0000256" key="2">
    <source>
        <dbReference type="RuleBase" id="RU362097"/>
    </source>
</evidence>
<reference evidence="3 5" key="1">
    <citation type="submission" date="2018-06" db="EMBL/GenBank/DDBJ databases">
        <authorList>
            <consortium name="Pathogen Informatics"/>
            <person name="Doyle S."/>
        </authorList>
    </citation>
    <scope>NUCLEOTIDE SEQUENCE [LARGE SCALE GENOMIC DNA]</scope>
    <source>
        <strain evidence="3 5">NCTC11159</strain>
    </source>
</reference>
<protein>
    <submittedName>
        <fullName evidence="3">Cation efflux system protein CusC</fullName>
    </submittedName>
    <submittedName>
        <fullName evidence="4">NodT family efflux transporter outer membrane factor (OMF) lipoprotein</fullName>
    </submittedName>
</protein>
<gene>
    <name evidence="3" type="primary">cusC_1</name>
    <name evidence="4" type="ORF">EV682_101415</name>
    <name evidence="3" type="ORF">NCTC11159_00433</name>
</gene>
<accession>A0A377Q493</accession>
<dbReference type="Proteomes" id="UP000295794">
    <property type="component" value="Unassembled WGS sequence"/>
</dbReference>
<evidence type="ECO:0000313" key="4">
    <source>
        <dbReference type="EMBL" id="TCU90382.1"/>
    </source>
</evidence>
<dbReference type="GO" id="GO:0005886">
    <property type="term" value="C:plasma membrane"/>
    <property type="evidence" value="ECO:0007669"/>
    <property type="project" value="UniProtKB-SubCell"/>
</dbReference>
<comment type="subcellular location">
    <subcellularLocation>
        <location evidence="2">Cell membrane</location>
        <topology evidence="2">Lipid-anchor</topology>
    </subcellularLocation>
</comment>
<proteinExistence type="inferred from homology"/>
<dbReference type="PANTHER" id="PTHR30203:SF23">
    <property type="entry name" value="OUTER MEMBRANE EFFLUX PROTEIN"/>
    <property type="match status" value="1"/>
</dbReference>
<dbReference type="GO" id="GO:0015562">
    <property type="term" value="F:efflux transmembrane transporter activity"/>
    <property type="evidence" value="ECO:0007669"/>
    <property type="project" value="InterPro"/>
</dbReference>
<keyword evidence="2" id="KW-0812">Transmembrane</keyword>
<dbReference type="InterPro" id="IPR010131">
    <property type="entry name" value="MdtP/NodT-like"/>
</dbReference>
<dbReference type="SUPFAM" id="SSF56954">
    <property type="entry name" value="Outer membrane efflux proteins (OEP)"/>
    <property type="match status" value="1"/>
</dbReference>
<evidence type="ECO:0000256" key="1">
    <source>
        <dbReference type="ARBA" id="ARBA00007613"/>
    </source>
</evidence>
<reference evidence="4 6" key="2">
    <citation type="submission" date="2019-03" db="EMBL/GenBank/DDBJ databases">
        <title>Genomic Encyclopedia of Type Strains, Phase IV (KMG-IV): sequencing the most valuable type-strain genomes for metagenomic binning, comparative biology and taxonomic classification.</title>
        <authorList>
            <person name="Goeker M."/>
        </authorList>
    </citation>
    <scope>NUCLEOTIDE SEQUENCE [LARGE SCALE GENOMIC DNA]</scope>
    <source>
        <strain evidence="4 6">DSM 3764</strain>
    </source>
</reference>
<keyword evidence="6" id="KW-1185">Reference proteome</keyword>
<evidence type="ECO:0000313" key="5">
    <source>
        <dbReference type="Proteomes" id="UP000255108"/>
    </source>
</evidence>
<dbReference type="InterPro" id="IPR003423">
    <property type="entry name" value="OMP_efflux"/>
</dbReference>
<dbReference type="PANTHER" id="PTHR30203">
    <property type="entry name" value="OUTER MEMBRANE CATION EFFLUX PROTEIN"/>
    <property type="match status" value="1"/>
</dbReference>
<dbReference type="NCBIfam" id="TIGR01845">
    <property type="entry name" value="outer_NodT"/>
    <property type="match status" value="1"/>
</dbReference>
<dbReference type="EMBL" id="SMBT01000001">
    <property type="protein sequence ID" value="TCU90382.1"/>
    <property type="molecule type" value="Genomic_DNA"/>
</dbReference>
<dbReference type="Gene3D" id="1.20.1600.10">
    <property type="entry name" value="Outer membrane efflux proteins (OEP)"/>
    <property type="match status" value="1"/>
</dbReference>
<evidence type="ECO:0000313" key="6">
    <source>
        <dbReference type="Proteomes" id="UP000295794"/>
    </source>
</evidence>
<comment type="similarity">
    <text evidence="1 2">Belongs to the outer membrane factor (OMF) (TC 1.B.17) family.</text>
</comment>
<evidence type="ECO:0000313" key="3">
    <source>
        <dbReference type="EMBL" id="STQ89409.1"/>
    </source>
</evidence>
<keyword evidence="2 4" id="KW-0449">Lipoprotein</keyword>
<dbReference type="Gene3D" id="2.20.200.10">
    <property type="entry name" value="Outer membrane efflux proteins (OEP)"/>
    <property type="match status" value="1"/>
</dbReference>
<dbReference type="Proteomes" id="UP000255108">
    <property type="component" value="Unassembled WGS sequence"/>
</dbReference>
<keyword evidence="2" id="KW-1134">Transmembrane beta strand</keyword>
<dbReference type="Pfam" id="PF02321">
    <property type="entry name" value="OEP"/>
    <property type="match status" value="2"/>
</dbReference>